<keyword evidence="3" id="KW-1185">Reference proteome</keyword>
<dbReference type="KEGG" id="hcz:G9Q37_20275"/>
<dbReference type="AlphaFoldDB" id="A0A6G8IM88"/>
<dbReference type="Proteomes" id="UP000503162">
    <property type="component" value="Chromosome"/>
</dbReference>
<dbReference type="EMBL" id="CP049989">
    <property type="protein sequence ID" value="QIM54327.1"/>
    <property type="molecule type" value="Genomic_DNA"/>
</dbReference>
<proteinExistence type="predicted"/>
<feature type="region of interest" description="Disordered" evidence="1">
    <location>
        <begin position="1"/>
        <end position="31"/>
    </location>
</feature>
<reference evidence="2 3" key="1">
    <citation type="submission" date="2020-03" db="EMBL/GenBank/DDBJ databases">
        <title>Hydrogenophaga sp. nov. isolated from cyanobacterial mat.</title>
        <authorList>
            <person name="Thorat V."/>
            <person name="Kirdat K."/>
            <person name="Tiwarekar B."/>
            <person name="Costa E.D."/>
            <person name="Yadav A."/>
        </authorList>
    </citation>
    <scope>NUCLEOTIDE SEQUENCE [LARGE SCALE GENOMIC DNA]</scope>
    <source>
        <strain evidence="2 3">BA0156</strain>
    </source>
</reference>
<feature type="compositionally biased region" description="Low complexity" evidence="1">
    <location>
        <begin position="7"/>
        <end position="18"/>
    </location>
</feature>
<evidence type="ECO:0000313" key="2">
    <source>
        <dbReference type="EMBL" id="QIM54327.1"/>
    </source>
</evidence>
<organism evidence="2 3">
    <name type="scientific">Hydrogenophaga crocea</name>
    <dbReference type="NCBI Taxonomy" id="2716225"/>
    <lineage>
        <taxon>Bacteria</taxon>
        <taxon>Pseudomonadati</taxon>
        <taxon>Pseudomonadota</taxon>
        <taxon>Betaproteobacteria</taxon>
        <taxon>Burkholderiales</taxon>
        <taxon>Comamonadaceae</taxon>
        <taxon>Hydrogenophaga</taxon>
    </lineage>
</organism>
<accession>A0A6G8IM88</accession>
<evidence type="ECO:0000313" key="3">
    <source>
        <dbReference type="Proteomes" id="UP000503162"/>
    </source>
</evidence>
<gene>
    <name evidence="2" type="ORF">G9Q37_20275</name>
</gene>
<evidence type="ECO:0000256" key="1">
    <source>
        <dbReference type="SAM" id="MobiDB-lite"/>
    </source>
</evidence>
<name>A0A6G8IM88_9BURK</name>
<sequence>MTTPLSPRAGARPGGLAATPHAAPSNDAGAPARVQGKPLYLKPGLSWDRIAVDYASVRVAHKRASAMQAFIARLKDLSTDAGPPAA</sequence>
<dbReference type="RefSeq" id="WP_166230190.1">
    <property type="nucleotide sequence ID" value="NZ_CP049989.1"/>
</dbReference>
<protein>
    <submittedName>
        <fullName evidence="2">Uncharacterized protein</fullName>
    </submittedName>
</protein>